<organism evidence="4 5">
    <name type="scientific">Halorubrum rutilum</name>
    <dbReference type="NCBI Taxonomy" id="1364933"/>
    <lineage>
        <taxon>Archaea</taxon>
        <taxon>Methanobacteriati</taxon>
        <taxon>Methanobacteriota</taxon>
        <taxon>Stenosarchaea group</taxon>
        <taxon>Halobacteria</taxon>
        <taxon>Halobacteriales</taxon>
        <taxon>Haloferacaceae</taxon>
        <taxon>Halorubrum</taxon>
    </lineage>
</organism>
<feature type="transmembrane region" description="Helical" evidence="2">
    <location>
        <begin position="97"/>
        <end position="121"/>
    </location>
</feature>
<dbReference type="RefSeq" id="WP_379792235.1">
    <property type="nucleotide sequence ID" value="NZ_JBHTBL010000016.1"/>
</dbReference>
<feature type="transmembrane region" description="Helical" evidence="2">
    <location>
        <begin position="23"/>
        <end position="46"/>
    </location>
</feature>
<feature type="region of interest" description="Disordered" evidence="1">
    <location>
        <begin position="126"/>
        <end position="157"/>
    </location>
</feature>
<protein>
    <submittedName>
        <fullName evidence="4">SHOCT domain-containing protein</fullName>
    </submittedName>
</protein>
<reference evidence="4 5" key="1">
    <citation type="journal article" date="2019" name="Int. J. Syst. Evol. Microbiol.">
        <title>The Global Catalogue of Microorganisms (GCM) 10K type strain sequencing project: providing services to taxonomists for standard genome sequencing and annotation.</title>
        <authorList>
            <consortium name="The Broad Institute Genomics Platform"/>
            <consortium name="The Broad Institute Genome Sequencing Center for Infectious Disease"/>
            <person name="Wu L."/>
            <person name="Ma J."/>
        </authorList>
    </citation>
    <scope>NUCLEOTIDE SEQUENCE [LARGE SCALE GENOMIC DNA]</scope>
    <source>
        <strain evidence="4 5">CGMCC 1.12554</strain>
    </source>
</reference>
<dbReference type="Proteomes" id="UP001596545">
    <property type="component" value="Unassembled WGS sequence"/>
</dbReference>
<feature type="domain" description="SHOCT" evidence="3">
    <location>
        <begin position="149"/>
        <end position="174"/>
    </location>
</feature>
<gene>
    <name evidence="4" type="ORF">ACFQMF_15065</name>
</gene>
<dbReference type="AlphaFoldDB" id="A0ABD6AP59"/>
<evidence type="ECO:0000256" key="1">
    <source>
        <dbReference type="SAM" id="MobiDB-lite"/>
    </source>
</evidence>
<dbReference type="Pfam" id="PF09851">
    <property type="entry name" value="SHOCT"/>
    <property type="match status" value="1"/>
</dbReference>
<evidence type="ECO:0000256" key="2">
    <source>
        <dbReference type="SAM" id="Phobius"/>
    </source>
</evidence>
<name>A0ABD6AP59_9EURY</name>
<proteinExistence type="predicted"/>
<comment type="caution">
    <text evidence="4">The sequence shown here is derived from an EMBL/GenBank/DDBJ whole genome shotgun (WGS) entry which is preliminary data.</text>
</comment>
<sequence length="208" mass="21541">MTGGERARSRQMQRWVSEVFKPAGVGVGVTVLASVIPFVGLLAPAIGGGVASQVKKSGDGSGPRVGLITGALVVLLSLPMAFFAVAVAATVSPIATVGVLGMTLVGAVYVIGSSALGGYLADELGEGHRSSKDATGQSTPAATGGSASPIERLKRRYVDGEIDDDEFERRLERLVAIEGAGEQAGDRVVENREQRPNRQETTAPARER</sequence>
<feature type="region of interest" description="Disordered" evidence="1">
    <location>
        <begin position="181"/>
        <end position="208"/>
    </location>
</feature>
<dbReference type="InterPro" id="IPR036259">
    <property type="entry name" value="MFS_trans_sf"/>
</dbReference>
<keyword evidence="2" id="KW-0812">Transmembrane</keyword>
<feature type="transmembrane region" description="Helical" evidence="2">
    <location>
        <begin position="67"/>
        <end position="91"/>
    </location>
</feature>
<dbReference type="SUPFAM" id="SSF103473">
    <property type="entry name" value="MFS general substrate transporter"/>
    <property type="match status" value="1"/>
</dbReference>
<keyword evidence="5" id="KW-1185">Reference proteome</keyword>
<dbReference type="EMBL" id="JBHTBL010000016">
    <property type="protein sequence ID" value="MFC7325888.1"/>
    <property type="molecule type" value="Genomic_DNA"/>
</dbReference>
<evidence type="ECO:0000313" key="4">
    <source>
        <dbReference type="EMBL" id="MFC7325888.1"/>
    </source>
</evidence>
<evidence type="ECO:0000313" key="5">
    <source>
        <dbReference type="Proteomes" id="UP001596545"/>
    </source>
</evidence>
<keyword evidence="2" id="KW-0472">Membrane</keyword>
<accession>A0ABD6AP59</accession>
<keyword evidence="2" id="KW-1133">Transmembrane helix</keyword>
<dbReference type="InterPro" id="IPR018649">
    <property type="entry name" value="SHOCT"/>
</dbReference>
<evidence type="ECO:0000259" key="3">
    <source>
        <dbReference type="Pfam" id="PF09851"/>
    </source>
</evidence>
<feature type="compositionally biased region" description="Basic and acidic residues" evidence="1">
    <location>
        <begin position="184"/>
        <end position="198"/>
    </location>
</feature>